<reference evidence="1" key="1">
    <citation type="submission" date="2009-05" db="EMBL/GenBank/DDBJ databases">
        <authorList>
            <person name="Harkins D.M."/>
            <person name="DeShazer D."/>
            <person name="Woods D.E."/>
            <person name="Brinkac L.M."/>
            <person name="Brown K.A."/>
            <person name="Hung G.C."/>
            <person name="Tuanyok A."/>
            <person name="Zhang B."/>
            <person name="Nierman W.C."/>
        </authorList>
    </citation>
    <scope>NUCLEOTIDE SEQUENCE [LARGE SCALE GENOMIC DNA]</scope>
    <source>
        <strain evidence="1">1710a</strain>
    </source>
</reference>
<organism evidence="1">
    <name type="scientific">Burkholderia pseudomallei 1710a</name>
    <dbReference type="NCBI Taxonomy" id="320371"/>
    <lineage>
        <taxon>Bacteria</taxon>
        <taxon>Pseudomonadati</taxon>
        <taxon>Pseudomonadota</taxon>
        <taxon>Betaproteobacteria</taxon>
        <taxon>Burkholderiales</taxon>
        <taxon>Burkholderiaceae</taxon>
        <taxon>Burkholderia</taxon>
        <taxon>pseudomallei group</taxon>
    </lineage>
</organism>
<dbReference type="AlphaFoldDB" id="A0A0E1W5D0"/>
<proteinExistence type="predicted"/>
<dbReference type="HOGENOM" id="CLU_3341333_0_0_4"/>
<protein>
    <submittedName>
        <fullName evidence="1">Uncharacterized protein</fullName>
    </submittedName>
</protein>
<evidence type="ECO:0000313" key="1">
    <source>
        <dbReference type="EMBL" id="EET07496.1"/>
    </source>
</evidence>
<dbReference type="EMBL" id="CM000832">
    <property type="protein sequence ID" value="EET07496.1"/>
    <property type="molecule type" value="Genomic_DNA"/>
</dbReference>
<dbReference type="Proteomes" id="UP000001812">
    <property type="component" value="Chromosome I"/>
</dbReference>
<accession>A0A0E1W5D0</accession>
<name>A0A0E1W5D0_BURPE</name>
<gene>
    <name evidence="1" type="ORF">BURPS1710A_1665</name>
</gene>
<sequence>MRAPTMMKTDARRGRAIADHAAARRIARDNRIDRRTT</sequence>